<evidence type="ECO:0000313" key="2">
    <source>
        <dbReference type="Proteomes" id="UP000467700"/>
    </source>
</evidence>
<organism evidence="1 2">
    <name type="scientific">Cyclocybe aegerita</name>
    <name type="common">Black poplar mushroom</name>
    <name type="synonym">Agrocybe aegerita</name>
    <dbReference type="NCBI Taxonomy" id="1973307"/>
    <lineage>
        <taxon>Eukaryota</taxon>
        <taxon>Fungi</taxon>
        <taxon>Dikarya</taxon>
        <taxon>Basidiomycota</taxon>
        <taxon>Agaricomycotina</taxon>
        <taxon>Agaricomycetes</taxon>
        <taxon>Agaricomycetidae</taxon>
        <taxon>Agaricales</taxon>
        <taxon>Agaricineae</taxon>
        <taxon>Bolbitiaceae</taxon>
        <taxon>Cyclocybe</taxon>
    </lineage>
</organism>
<evidence type="ECO:0000313" key="1">
    <source>
        <dbReference type="EMBL" id="CAA7268133.1"/>
    </source>
</evidence>
<reference evidence="1 2" key="1">
    <citation type="submission" date="2020-01" db="EMBL/GenBank/DDBJ databases">
        <authorList>
            <person name="Gupta K D."/>
        </authorList>
    </citation>
    <scope>NUCLEOTIDE SEQUENCE [LARGE SCALE GENOMIC DNA]</scope>
</reference>
<dbReference type="OrthoDB" id="412006at2759"/>
<dbReference type="Proteomes" id="UP000467700">
    <property type="component" value="Unassembled WGS sequence"/>
</dbReference>
<accession>A0A8S0XPX6</accession>
<protein>
    <submittedName>
        <fullName evidence="1">Uncharacterized protein</fullName>
    </submittedName>
</protein>
<keyword evidence="2" id="KW-1185">Reference proteome</keyword>
<comment type="caution">
    <text evidence="1">The sequence shown here is derived from an EMBL/GenBank/DDBJ whole genome shotgun (WGS) entry which is preliminary data.</text>
</comment>
<gene>
    <name evidence="1" type="ORF">AAE3_LOCUS10364</name>
</gene>
<dbReference type="EMBL" id="CACVBS010000066">
    <property type="protein sequence ID" value="CAA7268133.1"/>
    <property type="molecule type" value="Genomic_DNA"/>
</dbReference>
<sequence length="524" mass="58521">MHPPPSLPVSDGFPTPFPPLLPPAGLPYPYPTPGGLFGHLFTPSHPQTNPYSPGISGKLTPAASESLTGQTQSVIPVHLMLKKLVTRTVYRVATLSDTHPPCSMMGKRLLKWAEPHACSATLMTPAMQEKVKSTVMEIDEHVHTLTESFEPFAPEARPGDWLLDRYVDCLHFDKRDPTQDRCPYLDELIANAKADPLTVLAAADGTVPQSNQYQVTLAAIIYKGHRKLERTCYVSGRVTAPDAELNAIINFGRYNLQGTYKGHRKLERTRYISGRVTTPDAELNAIACTVHLAVKQANCQHIMVFTDSMGSAHKAVDPSMHSGQAFSLSVCCALQVWFEADDLCRITFVYVSSALRWDIHGKAHKYITELRVRVGHRKMDNSIDTLRSQAAHSSLDAWGSMFQDHTYRGSKFLELQWPDRRTIQPSYSNGGPWLSTFRHSITEFARICQCITGHAPIGAYYRRFKINEPHGCTCGAALQSRQHVLFRCCDRYSVHYPRFLRDIASFLKHSPTVFGFNQDPSGVG</sequence>
<proteinExistence type="predicted"/>
<name>A0A8S0XPX6_CYCAE</name>
<dbReference type="AlphaFoldDB" id="A0A8S0XPX6"/>